<evidence type="ECO:0000313" key="1">
    <source>
        <dbReference type="EMBL" id="MBX67495.1"/>
    </source>
</evidence>
<organism evidence="1">
    <name type="scientific">Rhizophora mucronata</name>
    <name type="common">Asiatic mangrove</name>
    <dbReference type="NCBI Taxonomy" id="61149"/>
    <lineage>
        <taxon>Eukaryota</taxon>
        <taxon>Viridiplantae</taxon>
        <taxon>Streptophyta</taxon>
        <taxon>Embryophyta</taxon>
        <taxon>Tracheophyta</taxon>
        <taxon>Spermatophyta</taxon>
        <taxon>Magnoliopsida</taxon>
        <taxon>eudicotyledons</taxon>
        <taxon>Gunneridae</taxon>
        <taxon>Pentapetalae</taxon>
        <taxon>rosids</taxon>
        <taxon>fabids</taxon>
        <taxon>Malpighiales</taxon>
        <taxon>Rhizophoraceae</taxon>
        <taxon>Rhizophora</taxon>
    </lineage>
</organism>
<reference evidence="1" key="1">
    <citation type="submission" date="2018-02" db="EMBL/GenBank/DDBJ databases">
        <title>Rhizophora mucronata_Transcriptome.</title>
        <authorList>
            <person name="Meera S.P."/>
            <person name="Sreeshan A."/>
            <person name="Augustine A."/>
        </authorList>
    </citation>
    <scope>NUCLEOTIDE SEQUENCE</scope>
    <source>
        <tissue evidence="1">Leaf</tissue>
    </source>
</reference>
<dbReference type="EMBL" id="GGEC01087011">
    <property type="protein sequence ID" value="MBX67495.1"/>
    <property type="molecule type" value="Transcribed_RNA"/>
</dbReference>
<name>A0A2P2QKS4_RHIMU</name>
<sequence length="25" mass="2824">MREIFGKYIQTGTTESKGGLFLFSL</sequence>
<protein>
    <submittedName>
        <fullName evidence="1">Uncharacterized protein</fullName>
    </submittedName>
</protein>
<accession>A0A2P2QKS4</accession>
<dbReference type="AlphaFoldDB" id="A0A2P2QKS4"/>
<proteinExistence type="predicted"/>